<dbReference type="GO" id="GO:0005886">
    <property type="term" value="C:plasma membrane"/>
    <property type="evidence" value="ECO:0007669"/>
    <property type="project" value="UniProtKB-SubCell"/>
</dbReference>
<keyword evidence="10" id="KW-1185">Reference proteome</keyword>
<reference evidence="9" key="1">
    <citation type="submission" date="2020-05" db="UniProtKB">
        <authorList>
            <consortium name="EnsemblMetazoa"/>
        </authorList>
    </citation>
    <scope>IDENTIFICATION</scope>
    <source>
        <strain evidence="9">Jacobina</strain>
    </source>
</reference>
<feature type="transmembrane region" description="Helical" evidence="8">
    <location>
        <begin position="361"/>
        <end position="379"/>
    </location>
</feature>
<feature type="transmembrane region" description="Helical" evidence="8">
    <location>
        <begin position="46"/>
        <end position="68"/>
    </location>
</feature>
<evidence type="ECO:0000256" key="6">
    <source>
        <dbReference type="ARBA" id="ARBA00023170"/>
    </source>
</evidence>
<evidence type="ECO:0000256" key="4">
    <source>
        <dbReference type="ARBA" id="ARBA00022989"/>
    </source>
</evidence>
<evidence type="ECO:0000256" key="8">
    <source>
        <dbReference type="RuleBase" id="RU363108"/>
    </source>
</evidence>
<keyword evidence="5 8" id="KW-0472">Membrane</keyword>
<dbReference type="EMBL" id="AJWK01011888">
    <property type="status" value="NOT_ANNOTATED_CDS"/>
    <property type="molecule type" value="Genomic_DNA"/>
</dbReference>
<dbReference type="GO" id="GO:0043025">
    <property type="term" value="C:neuronal cell body"/>
    <property type="evidence" value="ECO:0007669"/>
    <property type="project" value="TreeGrafter"/>
</dbReference>
<organism evidence="9 10">
    <name type="scientific">Lutzomyia longipalpis</name>
    <name type="common">Sand fly</name>
    <dbReference type="NCBI Taxonomy" id="7200"/>
    <lineage>
        <taxon>Eukaryota</taxon>
        <taxon>Metazoa</taxon>
        <taxon>Ecdysozoa</taxon>
        <taxon>Arthropoda</taxon>
        <taxon>Hexapoda</taxon>
        <taxon>Insecta</taxon>
        <taxon>Pterygota</taxon>
        <taxon>Neoptera</taxon>
        <taxon>Endopterygota</taxon>
        <taxon>Diptera</taxon>
        <taxon>Nematocera</taxon>
        <taxon>Psychodoidea</taxon>
        <taxon>Psychodidae</taxon>
        <taxon>Lutzomyia</taxon>
        <taxon>Lutzomyia</taxon>
    </lineage>
</organism>
<dbReference type="AlphaFoldDB" id="A0A240SXT6"/>
<sequence length="386" mass="43982">MEEKTFSSVLPAVRIIHLSYRLVGMCPYKLPQDITSEHLPLSPLGLLNTVTFIALSCTVVYLNVIVDIYGELSSSSILNFISRGVLMGGLVFTILFTFVSSLMRKSNWEMVRLLHRIDTRLSSVGVQFNYKRQFYMAIAYTILWVTFVFLLIGYHCFYSSLGTMNYVKMCIHITSHYVAVTAYGAFMSHFFYMLVAIYSRFAAININFSRHFLTKSAKERTPGQDDGEVKELRIAHDELNDLLDCVNSFLSIVAMAGITLSIFLWVLSCSSMYKRNVDDRESLLLSPIGYVLWSSYFAFFVVTVIVMASRVTSEGRRTAVLIHKGMNLHPNHPDLQEIFSMQLQSREPVASCGLFTYDYTLLYSVLGSISIYTTIFIQFDSFNYKA</sequence>
<evidence type="ECO:0000256" key="5">
    <source>
        <dbReference type="ARBA" id="ARBA00023136"/>
    </source>
</evidence>
<evidence type="ECO:0000256" key="7">
    <source>
        <dbReference type="ARBA" id="ARBA00023224"/>
    </source>
</evidence>
<evidence type="ECO:0000256" key="2">
    <source>
        <dbReference type="ARBA" id="ARBA00022475"/>
    </source>
</evidence>
<feature type="transmembrane region" description="Helical" evidence="8">
    <location>
        <begin position="177"/>
        <end position="198"/>
    </location>
</feature>
<dbReference type="Proteomes" id="UP000092461">
    <property type="component" value="Unassembled WGS sequence"/>
</dbReference>
<keyword evidence="7 8" id="KW-0807">Transducer</keyword>
<keyword evidence="6 8" id="KW-0675">Receptor</keyword>
<dbReference type="GO" id="GO:0030425">
    <property type="term" value="C:dendrite"/>
    <property type="evidence" value="ECO:0007669"/>
    <property type="project" value="TreeGrafter"/>
</dbReference>
<dbReference type="GO" id="GO:0050909">
    <property type="term" value="P:sensory perception of taste"/>
    <property type="evidence" value="ECO:0007669"/>
    <property type="project" value="InterPro"/>
</dbReference>
<dbReference type="GO" id="GO:0008049">
    <property type="term" value="P:male courtship behavior"/>
    <property type="evidence" value="ECO:0007669"/>
    <property type="project" value="TreeGrafter"/>
</dbReference>
<keyword evidence="4 8" id="KW-1133">Transmembrane helix</keyword>
<comment type="function">
    <text evidence="8">Gustatory receptor which mediates acceptance or avoidance behavior, depending on its substrates.</text>
</comment>
<comment type="subcellular location">
    <subcellularLocation>
        <location evidence="1 8">Cell membrane</location>
        <topology evidence="1 8">Multi-pass membrane protein</topology>
    </subcellularLocation>
</comment>
<evidence type="ECO:0000313" key="10">
    <source>
        <dbReference type="Proteomes" id="UP000092461"/>
    </source>
</evidence>
<dbReference type="VEuPathDB" id="VectorBase:LLOJ010733"/>
<proteinExistence type="inferred from homology"/>
<feature type="transmembrane region" description="Helical" evidence="8">
    <location>
        <begin position="134"/>
        <end position="157"/>
    </location>
</feature>
<dbReference type="GO" id="GO:0007165">
    <property type="term" value="P:signal transduction"/>
    <property type="evidence" value="ECO:0007669"/>
    <property type="project" value="UniProtKB-KW"/>
</dbReference>
<dbReference type="PANTHER" id="PTHR21143:SF104">
    <property type="entry name" value="GUSTATORY RECEPTOR 8A-RELATED"/>
    <property type="match status" value="1"/>
</dbReference>
<dbReference type="InterPro" id="IPR013604">
    <property type="entry name" value="7TM_chemorcpt"/>
</dbReference>
<comment type="similarity">
    <text evidence="8">Belongs to the insect chemoreceptor superfamily. Gustatory receptor (GR) family.</text>
</comment>
<dbReference type="PANTHER" id="PTHR21143">
    <property type="entry name" value="INVERTEBRATE GUSTATORY RECEPTOR"/>
    <property type="match status" value="1"/>
</dbReference>
<dbReference type="VEuPathDB" id="VectorBase:LLONM1_003365"/>
<evidence type="ECO:0000313" key="9">
    <source>
        <dbReference type="EnsemblMetazoa" id="LLOJ010733-PA"/>
    </source>
</evidence>
<dbReference type="EnsemblMetazoa" id="LLOJ010733-RA">
    <property type="protein sequence ID" value="LLOJ010733-PA"/>
    <property type="gene ID" value="LLOJ010733"/>
</dbReference>
<dbReference type="GO" id="GO:0007635">
    <property type="term" value="P:chemosensory behavior"/>
    <property type="evidence" value="ECO:0007669"/>
    <property type="project" value="TreeGrafter"/>
</dbReference>
<name>A0A240SXT6_LUTLO</name>
<keyword evidence="2 8" id="KW-1003">Cell membrane</keyword>
<evidence type="ECO:0000256" key="1">
    <source>
        <dbReference type="ARBA" id="ARBA00004651"/>
    </source>
</evidence>
<feature type="transmembrane region" description="Helical" evidence="8">
    <location>
        <begin position="249"/>
        <end position="267"/>
    </location>
</feature>
<protein>
    <recommendedName>
        <fullName evidence="8">Gustatory receptor</fullName>
    </recommendedName>
</protein>
<feature type="transmembrane region" description="Helical" evidence="8">
    <location>
        <begin position="288"/>
        <end position="308"/>
    </location>
</feature>
<dbReference type="GO" id="GO:0030424">
    <property type="term" value="C:axon"/>
    <property type="evidence" value="ECO:0007669"/>
    <property type="project" value="TreeGrafter"/>
</dbReference>
<evidence type="ECO:0000256" key="3">
    <source>
        <dbReference type="ARBA" id="ARBA00022692"/>
    </source>
</evidence>
<dbReference type="Pfam" id="PF08395">
    <property type="entry name" value="7tm_7"/>
    <property type="match status" value="1"/>
</dbReference>
<accession>A0A240SXT6</accession>
<keyword evidence="3 8" id="KW-0812">Transmembrane</keyword>
<feature type="transmembrane region" description="Helical" evidence="8">
    <location>
        <begin position="80"/>
        <end position="103"/>
    </location>
</feature>